<evidence type="ECO:0000313" key="11">
    <source>
        <dbReference type="EMBL" id="KAJ7970223.1"/>
    </source>
</evidence>
<organism evidence="11 12">
    <name type="scientific">Quillaja saponaria</name>
    <name type="common">Soap bark tree</name>
    <dbReference type="NCBI Taxonomy" id="32244"/>
    <lineage>
        <taxon>Eukaryota</taxon>
        <taxon>Viridiplantae</taxon>
        <taxon>Streptophyta</taxon>
        <taxon>Embryophyta</taxon>
        <taxon>Tracheophyta</taxon>
        <taxon>Spermatophyta</taxon>
        <taxon>Magnoliopsida</taxon>
        <taxon>eudicotyledons</taxon>
        <taxon>Gunneridae</taxon>
        <taxon>Pentapetalae</taxon>
        <taxon>rosids</taxon>
        <taxon>fabids</taxon>
        <taxon>Fabales</taxon>
        <taxon>Quillajaceae</taxon>
        <taxon>Quillaja</taxon>
    </lineage>
</organism>
<dbReference type="GO" id="GO:0003700">
    <property type="term" value="F:DNA-binding transcription factor activity"/>
    <property type="evidence" value="ECO:0007669"/>
    <property type="project" value="TreeGrafter"/>
</dbReference>
<dbReference type="AlphaFoldDB" id="A0AAD7M5D0"/>
<dbReference type="KEGG" id="qsa:O6P43_008441"/>
<dbReference type="GO" id="GO:0005634">
    <property type="term" value="C:nucleus"/>
    <property type="evidence" value="ECO:0007669"/>
    <property type="project" value="UniProtKB-SubCell"/>
</dbReference>
<dbReference type="PROSITE" id="PS51523">
    <property type="entry name" value="ZF_HD_DIMER"/>
    <property type="match status" value="1"/>
</dbReference>
<name>A0AAD7M5D0_QUISA</name>
<evidence type="ECO:0000256" key="3">
    <source>
        <dbReference type="ARBA" id="ARBA00022771"/>
    </source>
</evidence>
<dbReference type="GO" id="GO:0000976">
    <property type="term" value="F:transcription cis-regulatory region binding"/>
    <property type="evidence" value="ECO:0007669"/>
    <property type="project" value="TreeGrafter"/>
</dbReference>
<reference evidence="11" key="1">
    <citation type="journal article" date="2023" name="Science">
        <title>Elucidation of the pathway for biosynthesis of saponin adjuvants from the soapbark tree.</title>
        <authorList>
            <person name="Reed J."/>
            <person name="Orme A."/>
            <person name="El-Demerdash A."/>
            <person name="Owen C."/>
            <person name="Martin L.B.B."/>
            <person name="Misra R.C."/>
            <person name="Kikuchi S."/>
            <person name="Rejzek M."/>
            <person name="Martin A.C."/>
            <person name="Harkess A."/>
            <person name="Leebens-Mack J."/>
            <person name="Louveau T."/>
            <person name="Stephenson M.J."/>
            <person name="Osbourn A."/>
        </authorList>
    </citation>
    <scope>NUCLEOTIDE SEQUENCE</scope>
    <source>
        <strain evidence="11">S10</strain>
    </source>
</reference>
<keyword evidence="3 11" id="KW-0863">Zinc-finger</keyword>
<keyword evidence="4" id="KW-0862">Zinc</keyword>
<dbReference type="PANTHER" id="PTHR31948:SF16">
    <property type="entry name" value="ZINC-FINGER HOMEODOMAIN PROTEIN 11"/>
    <property type="match status" value="1"/>
</dbReference>
<protein>
    <submittedName>
        <fullName evidence="11">Zinc-finger homeodomain protein</fullName>
    </submittedName>
</protein>
<feature type="domain" description="ZF-HD dimerization-type" evidence="10">
    <location>
        <begin position="23"/>
        <end position="70"/>
    </location>
</feature>
<dbReference type="Proteomes" id="UP001163823">
    <property type="component" value="Chromosome 4"/>
</dbReference>
<dbReference type="PANTHER" id="PTHR31948">
    <property type="entry name" value="ZINC-FINGER HOMEODOMAIN PROTEIN 2"/>
    <property type="match status" value="1"/>
</dbReference>
<dbReference type="InterPro" id="IPR006456">
    <property type="entry name" value="ZF_HD_homeobox_Cys/His_dimer"/>
</dbReference>
<keyword evidence="9" id="KW-0539">Nucleus</keyword>
<evidence type="ECO:0000256" key="7">
    <source>
        <dbReference type="ARBA" id="ARBA00023155"/>
    </source>
</evidence>
<dbReference type="NCBIfam" id="TIGR01565">
    <property type="entry name" value="homeo_ZF_HD"/>
    <property type="match status" value="1"/>
</dbReference>
<proteinExistence type="predicted"/>
<evidence type="ECO:0000259" key="10">
    <source>
        <dbReference type="PROSITE" id="PS51523"/>
    </source>
</evidence>
<accession>A0AAD7M5D0</accession>
<dbReference type="GO" id="GO:0008270">
    <property type="term" value="F:zinc ion binding"/>
    <property type="evidence" value="ECO:0007669"/>
    <property type="project" value="UniProtKB-KW"/>
</dbReference>
<evidence type="ECO:0000313" key="12">
    <source>
        <dbReference type="Proteomes" id="UP001163823"/>
    </source>
</evidence>
<keyword evidence="7 11" id="KW-0371">Homeobox</keyword>
<comment type="caution">
    <text evidence="11">The sequence shown here is derived from an EMBL/GenBank/DDBJ whole genome shotgun (WGS) entry which is preliminary data.</text>
</comment>
<evidence type="ECO:0000256" key="9">
    <source>
        <dbReference type="ARBA" id="ARBA00023242"/>
    </source>
</evidence>
<dbReference type="Pfam" id="PF04770">
    <property type="entry name" value="ZF-HD_dimer"/>
    <property type="match status" value="1"/>
</dbReference>
<evidence type="ECO:0000256" key="2">
    <source>
        <dbReference type="ARBA" id="ARBA00022723"/>
    </source>
</evidence>
<keyword evidence="2" id="KW-0479">Metal-binding</keyword>
<dbReference type="InterPro" id="IPR009057">
    <property type="entry name" value="Homeodomain-like_sf"/>
</dbReference>
<keyword evidence="12" id="KW-1185">Reference proteome</keyword>
<dbReference type="EMBL" id="JARAOO010000004">
    <property type="protein sequence ID" value="KAJ7970223.1"/>
    <property type="molecule type" value="Genomic_DNA"/>
</dbReference>
<comment type="subcellular location">
    <subcellularLocation>
        <location evidence="1">Nucleus</location>
    </subcellularLocation>
</comment>
<evidence type="ECO:0000256" key="1">
    <source>
        <dbReference type="ARBA" id="ARBA00004123"/>
    </source>
</evidence>
<dbReference type="InterPro" id="IPR006455">
    <property type="entry name" value="Homeodomain_ZF_HD"/>
</dbReference>
<keyword evidence="5" id="KW-0805">Transcription regulation</keyword>
<dbReference type="FunFam" id="1.10.10.60:FF:000257">
    <property type="entry name" value="Zinc-finger homeodomain protein 2"/>
    <property type="match status" value="1"/>
</dbReference>
<sequence>MNDETIERERKMEGGENSSNYAYRECLRNHAASLGSYSTDGCGEFTVDDTSPGCLQCAACGCHRNFHRKLTYPPTHHPRGRDRGDGHHEMMSAELIDYGGDGGSEGRQLMESAAELISKRRFRTKFTADQKEKMLAFAEKLGWKLQRKDLEDEIERFCRGVGVSRQVFKVWMHNHKNSSSSSASTGNASSLTQ</sequence>
<keyword evidence="6 11" id="KW-0238">DNA-binding</keyword>
<dbReference type="GO" id="GO:0050793">
    <property type="term" value="P:regulation of developmental process"/>
    <property type="evidence" value="ECO:0007669"/>
    <property type="project" value="TreeGrafter"/>
</dbReference>
<evidence type="ECO:0000256" key="4">
    <source>
        <dbReference type="ARBA" id="ARBA00022833"/>
    </source>
</evidence>
<gene>
    <name evidence="11" type="ORF">O6P43_008441</name>
</gene>
<dbReference type="NCBIfam" id="TIGR01566">
    <property type="entry name" value="ZF_HD_prot_N"/>
    <property type="match status" value="1"/>
</dbReference>
<dbReference type="SUPFAM" id="SSF46689">
    <property type="entry name" value="Homeodomain-like"/>
    <property type="match status" value="1"/>
</dbReference>
<dbReference type="Gene3D" id="1.10.10.60">
    <property type="entry name" value="Homeodomain-like"/>
    <property type="match status" value="1"/>
</dbReference>
<evidence type="ECO:0000256" key="6">
    <source>
        <dbReference type="ARBA" id="ARBA00023125"/>
    </source>
</evidence>
<evidence type="ECO:0000256" key="5">
    <source>
        <dbReference type="ARBA" id="ARBA00023015"/>
    </source>
</evidence>
<evidence type="ECO:0000256" key="8">
    <source>
        <dbReference type="ARBA" id="ARBA00023163"/>
    </source>
</evidence>
<keyword evidence="8" id="KW-0804">Transcription</keyword>